<evidence type="ECO:0000313" key="2">
    <source>
        <dbReference type="Proteomes" id="UP001157017"/>
    </source>
</evidence>
<comment type="caution">
    <text evidence="1">The sequence shown here is derived from an EMBL/GenBank/DDBJ whole genome shotgun (WGS) entry which is preliminary data.</text>
</comment>
<name>A0ABQ6JH57_9ACTN</name>
<proteinExistence type="predicted"/>
<protein>
    <submittedName>
        <fullName evidence="1">Uncharacterized protein</fullName>
    </submittedName>
</protein>
<organism evidence="1 2">
    <name type="scientific">Angustibacter aerolatus</name>
    <dbReference type="NCBI Taxonomy" id="1162965"/>
    <lineage>
        <taxon>Bacteria</taxon>
        <taxon>Bacillati</taxon>
        <taxon>Actinomycetota</taxon>
        <taxon>Actinomycetes</taxon>
        <taxon>Kineosporiales</taxon>
        <taxon>Kineosporiaceae</taxon>
    </lineage>
</organism>
<sequence>MTAPGSFEASTPVCAAACQNATGAPAGSAATTNQPWPGISIGGATTVPPCADTAAAVASASVVARYVVQAAGGEPSMRLPIAATRRPSRRAVE</sequence>
<accession>A0ABQ6JH57</accession>
<reference evidence="2" key="1">
    <citation type="journal article" date="2019" name="Int. J. Syst. Evol. Microbiol.">
        <title>The Global Catalogue of Microorganisms (GCM) 10K type strain sequencing project: providing services to taxonomists for standard genome sequencing and annotation.</title>
        <authorList>
            <consortium name="The Broad Institute Genomics Platform"/>
            <consortium name="The Broad Institute Genome Sequencing Center for Infectious Disease"/>
            <person name="Wu L."/>
            <person name="Ma J."/>
        </authorList>
    </citation>
    <scope>NUCLEOTIDE SEQUENCE [LARGE SCALE GENOMIC DNA]</scope>
    <source>
        <strain evidence="2">NBRC 108730</strain>
    </source>
</reference>
<keyword evidence="2" id="KW-1185">Reference proteome</keyword>
<dbReference type="Proteomes" id="UP001157017">
    <property type="component" value="Unassembled WGS sequence"/>
</dbReference>
<evidence type="ECO:0000313" key="1">
    <source>
        <dbReference type="EMBL" id="GMA87149.1"/>
    </source>
</evidence>
<dbReference type="EMBL" id="BSUZ01000001">
    <property type="protein sequence ID" value="GMA87149.1"/>
    <property type="molecule type" value="Genomic_DNA"/>
</dbReference>
<gene>
    <name evidence="1" type="ORF">GCM10025868_23990</name>
</gene>